<dbReference type="Gene3D" id="2.30.40.10">
    <property type="entry name" value="Urease, subunit C, domain 1"/>
    <property type="match status" value="1"/>
</dbReference>
<gene>
    <name evidence="3" type="ORF">ACFOEN_11445</name>
</gene>
<dbReference type="InterPro" id="IPR006680">
    <property type="entry name" value="Amidohydro-rel"/>
</dbReference>
<dbReference type="Gene3D" id="3.40.50.10910">
    <property type="entry name" value="Amidohydrolase"/>
    <property type="match status" value="1"/>
</dbReference>
<evidence type="ECO:0000259" key="2">
    <source>
        <dbReference type="Pfam" id="PF01979"/>
    </source>
</evidence>
<dbReference type="EMBL" id="JBHRTI010000004">
    <property type="protein sequence ID" value="MFC3148255.1"/>
    <property type="molecule type" value="Genomic_DNA"/>
</dbReference>
<comment type="caution">
    <text evidence="3">The sequence shown here is derived from an EMBL/GenBank/DDBJ whole genome shotgun (WGS) entry which is preliminary data.</text>
</comment>
<dbReference type="Proteomes" id="UP001595556">
    <property type="component" value="Unassembled WGS sequence"/>
</dbReference>
<dbReference type="Pfam" id="PF01979">
    <property type="entry name" value="Amidohydro_1"/>
    <property type="match status" value="1"/>
</dbReference>
<reference evidence="4" key="1">
    <citation type="journal article" date="2019" name="Int. J. Syst. Evol. Microbiol.">
        <title>The Global Catalogue of Microorganisms (GCM) 10K type strain sequencing project: providing services to taxonomists for standard genome sequencing and annotation.</title>
        <authorList>
            <consortium name="The Broad Institute Genomics Platform"/>
            <consortium name="The Broad Institute Genome Sequencing Center for Infectious Disease"/>
            <person name="Wu L."/>
            <person name="Ma J."/>
        </authorList>
    </citation>
    <scope>NUCLEOTIDE SEQUENCE [LARGE SCALE GENOMIC DNA]</scope>
    <source>
        <strain evidence="4">KCTC 52168</strain>
    </source>
</reference>
<name>A0ABV7H6Y7_9BURK</name>
<protein>
    <submittedName>
        <fullName evidence="3">Amidohydrolase family protein</fullName>
    </submittedName>
</protein>
<feature type="chain" id="PRO_5045966203" evidence="1">
    <location>
        <begin position="37"/>
        <end position="731"/>
    </location>
</feature>
<evidence type="ECO:0000313" key="3">
    <source>
        <dbReference type="EMBL" id="MFC3148255.1"/>
    </source>
</evidence>
<dbReference type="InterPro" id="IPR011059">
    <property type="entry name" value="Metal-dep_hydrolase_composite"/>
</dbReference>
<dbReference type="PANTHER" id="PTHR43135">
    <property type="entry name" value="ALPHA-D-RIBOSE 1-METHYLPHOSPHONATE 5-TRIPHOSPHATE DIPHOSPHATASE"/>
    <property type="match status" value="1"/>
</dbReference>
<accession>A0ABV7H6Y7</accession>
<dbReference type="Gene3D" id="1.20.58.520">
    <property type="entry name" value="Amidohydrolase"/>
    <property type="match status" value="1"/>
</dbReference>
<dbReference type="Gene3D" id="3.30.110.90">
    <property type="entry name" value="Amidohydrolase"/>
    <property type="match status" value="1"/>
</dbReference>
<organism evidence="3 4">
    <name type="scientific">Piscinibacterium candidicorallinum</name>
    <dbReference type="NCBI Taxonomy" id="1793872"/>
    <lineage>
        <taxon>Bacteria</taxon>
        <taxon>Pseudomonadati</taxon>
        <taxon>Pseudomonadota</taxon>
        <taxon>Betaproteobacteria</taxon>
        <taxon>Burkholderiales</taxon>
        <taxon>Piscinibacterium</taxon>
    </lineage>
</organism>
<dbReference type="RefSeq" id="WP_377304015.1">
    <property type="nucleotide sequence ID" value="NZ_CP180191.1"/>
</dbReference>
<keyword evidence="4" id="KW-1185">Reference proteome</keyword>
<feature type="domain" description="Amidohydrolase-related" evidence="2">
    <location>
        <begin position="347"/>
        <end position="699"/>
    </location>
</feature>
<dbReference type="InterPro" id="IPR032466">
    <property type="entry name" value="Metal_Hydrolase"/>
</dbReference>
<dbReference type="InterPro" id="IPR051781">
    <property type="entry name" value="Metallo-dep_Hydrolase"/>
</dbReference>
<keyword evidence="1" id="KW-0732">Signal</keyword>
<proteinExistence type="predicted"/>
<sequence>MQSTQRWVHGIARHSGQRLALLAAALLCVLAPQAQSATPTRPASESQQSEAVAFAPQRYVVQFQGRVSGLQLVRQTANGAIRIDYSYRENGRGPDMVEMIQLDTRGAWRHWAIRGKSTFGAPIEERFDRLPGTPARATWKSATDQGEAPAPREAVYLPVEYSPATQALIAAQLLRAPSPKAVPALPAGTLGIEALATRTVRSDDGRARRSVTLYAINGMGFSPSFMWMDSAVATAPPRERPFVRLFAVVEPSFAVIREGWRQSAETLLAAQKQAERAMLARLAKEFTQRPERLMIGNVRVFDSASGQLSAPSDVRVASGKIVSVTPAGSTAPEPGMQIVDGSGRTLLPGLFDMHSHVGDWDALLQIAGGITTARDMGNDNAYLAELIGRIERGETLGPRVVATGFIEGESPFAASNGIRVKDVASAKAAVDWYAERGFRQIKIYNSFKPEWVAPVAAHAHSKGMRVGGHIPAFMRAGDAVLAGYDEIQHINQVMLHFLIKDTDDTRTLLRFYLIGDAARDIDLGSPAVRDFIQLLVDRKVVVDPTLSAFEYMFLQRTGQPNPVFKQVADNVPVPVRRYWLTNSMDVNDQNAERFAQSWAKVRAFTLKLHQAGVPLVAGSDDVGGFTVHRELEQYVEIGIAPAEALQIATRNGARYTFTDDRTGRIAPGLLADMILVDGNPLENISAIRRISLVVKGGNVISPAAVYAALGIKPFAEAPMLRSAPRFGRRLH</sequence>
<feature type="signal peptide" evidence="1">
    <location>
        <begin position="1"/>
        <end position="36"/>
    </location>
</feature>
<dbReference type="PANTHER" id="PTHR43135:SF3">
    <property type="entry name" value="ALPHA-D-RIBOSE 1-METHYLPHOSPHONATE 5-TRIPHOSPHATE DIPHOSPHATASE"/>
    <property type="match status" value="1"/>
</dbReference>
<dbReference type="SUPFAM" id="SSF51556">
    <property type="entry name" value="Metallo-dependent hydrolases"/>
    <property type="match status" value="1"/>
</dbReference>
<evidence type="ECO:0000313" key="4">
    <source>
        <dbReference type="Proteomes" id="UP001595556"/>
    </source>
</evidence>
<evidence type="ECO:0000256" key="1">
    <source>
        <dbReference type="SAM" id="SignalP"/>
    </source>
</evidence>
<dbReference type="SUPFAM" id="SSF51338">
    <property type="entry name" value="Composite domain of metallo-dependent hydrolases"/>
    <property type="match status" value="1"/>
</dbReference>